<dbReference type="Gene3D" id="2.30.42.10">
    <property type="match status" value="1"/>
</dbReference>
<dbReference type="InterPro" id="IPR001478">
    <property type="entry name" value="PDZ"/>
</dbReference>
<dbReference type="PROSITE" id="PS50106">
    <property type="entry name" value="PDZ"/>
    <property type="match status" value="1"/>
</dbReference>
<dbReference type="Proteomes" id="UP001642540">
    <property type="component" value="Unassembled WGS sequence"/>
</dbReference>
<dbReference type="SUPFAM" id="SSF48366">
    <property type="entry name" value="Ras GEF"/>
    <property type="match status" value="1"/>
</dbReference>
<dbReference type="Pfam" id="PF00617">
    <property type="entry name" value="RasGEF"/>
    <property type="match status" value="1"/>
</dbReference>
<dbReference type="InterPro" id="IPR018490">
    <property type="entry name" value="cNMP-bd_dom_sf"/>
</dbReference>
<dbReference type="SUPFAM" id="SSF54236">
    <property type="entry name" value="Ubiquitin-like"/>
    <property type="match status" value="1"/>
</dbReference>
<protein>
    <recommendedName>
        <fullName evidence="12">Rap guanine nucleotide exchange factor 6</fullName>
    </recommendedName>
</protein>
<evidence type="ECO:0000256" key="1">
    <source>
        <dbReference type="ARBA" id="ARBA00010829"/>
    </source>
</evidence>
<feature type="compositionally biased region" description="Gly residues" evidence="4">
    <location>
        <begin position="1049"/>
        <end position="1064"/>
    </location>
</feature>
<feature type="domain" description="Cyclic nucleotide-binding" evidence="6">
    <location>
        <begin position="255"/>
        <end position="355"/>
    </location>
</feature>
<dbReference type="PROSITE" id="PS50200">
    <property type="entry name" value="RA"/>
    <property type="match status" value="1"/>
</dbReference>
<feature type="domain" description="PDZ" evidence="7">
    <location>
        <begin position="522"/>
        <end position="597"/>
    </location>
</feature>
<dbReference type="CDD" id="cd06224">
    <property type="entry name" value="REM"/>
    <property type="match status" value="1"/>
</dbReference>
<dbReference type="InterPro" id="IPR014710">
    <property type="entry name" value="RmlC-like_jellyroll"/>
</dbReference>
<evidence type="ECO:0008006" key="12">
    <source>
        <dbReference type="Google" id="ProtNLM"/>
    </source>
</evidence>
<dbReference type="SMART" id="SM00228">
    <property type="entry name" value="PDZ"/>
    <property type="match status" value="1"/>
</dbReference>
<evidence type="ECO:0000313" key="11">
    <source>
        <dbReference type="Proteomes" id="UP001642540"/>
    </source>
</evidence>
<dbReference type="SMART" id="SM00229">
    <property type="entry name" value="RasGEFN"/>
    <property type="match status" value="1"/>
</dbReference>
<dbReference type="InterPro" id="IPR036964">
    <property type="entry name" value="RASGEF_cat_dom_sf"/>
</dbReference>
<keyword evidence="11" id="KW-1185">Reference proteome</keyword>
<dbReference type="InterPro" id="IPR000595">
    <property type="entry name" value="cNMP-bd_dom"/>
</dbReference>
<feature type="domain" description="N-terminal Ras-GEF" evidence="9">
    <location>
        <begin position="402"/>
        <end position="517"/>
    </location>
</feature>
<dbReference type="PANTHER" id="PTHR23113:SF249">
    <property type="entry name" value="RAP GUANINE NUCLEOTIDE EXCHANGE FACTOR 6"/>
    <property type="match status" value="1"/>
</dbReference>
<dbReference type="PROSITE" id="PS00720">
    <property type="entry name" value="RASGEF"/>
    <property type="match status" value="1"/>
</dbReference>
<evidence type="ECO:0000259" key="8">
    <source>
        <dbReference type="PROSITE" id="PS50200"/>
    </source>
</evidence>
<dbReference type="SMART" id="SM00314">
    <property type="entry name" value="RA"/>
    <property type="match status" value="1"/>
</dbReference>
<sequence>MECSSGGGGGAEKMMLVDMAFLKSLKRDPERRTDADIQTIYYTLRSLQCLSRLSPEAIYQIAQTGYYWKKQANDILYCRGEIAHCWFVLISGSVFIDGSMFLPITSFGRRASPALTRRPNECLILEPSEMIAIDYIDYYDTSVQQAQHRASVSSNSSSAYSGSDTIGSSDHSSKNQNAQIMSSSDNIDLSGLIESTVDSDTDDDVEDDEDDEEEDDLISPYMVRDCVRECLEKDPSERTEHDISVLMEFTQHLQAFNDLTMTVRRALCASMVFAVVEKSNTIVLSDGEELDSWSVLVHGSVEVVLPSGDTQVLSAGDSFGLPPTLDKQYFRGLMRTRVDDCQFVCVTQEDYFRILKQGLDNQTTVYDPATNRPVLITEAKLLDAHAASQTIFKQQNVLLQPTGQLVIRGTIDQLLNQLVSQETPSVDPTFVEDFLLTQRIFMKPVDLISKLIEWFHDTSIRDRVTRVVLLWVNNHFVDYEFDKELMAMLQRFHSLLEQTKELMSGQLRLLQIACSAKSRTRTITLTRASREDPLPFNIMGGADNGYGVFVSSIEDRAELLGMRVGDELIQINSITIRGNTLSKTFELLRGSTHLVLIVKSNFLGHYECLNSTTPLLPVQIGENYTESEKSQHHRFLLQHNQNTKTKHRIKKAIWRMIKGDANPDNPDEPTAIHTQEYAKIDFPENVLKIYRPDQSFKYLLVNKETTAREVVLLALREFNEPVLERSYALFQVSCVQPTEKQFMLKQTRLPDHLDCLAERIPLGARYYVKRSDSTDPLIPNEMLPELYKESEVNLLQLNPVELALQLTLEDYAAFRQIEMTEFIDDLFTLDSQFGTPNLKLFAELVNRETFWVVSEILNERTSAQRRGQVIKRFIKVATQCRDCRNFNSMFAIISGLGHTAVSRLKSTWDKMSSKHRRLFQEMQELMDPSRNMGKYRSLLAQSQGQTPMIPFYPVVKKDLTFIDLGNSTHIDGLINFEKMRMVSKEIRSLTQMSAAPFDTSTQPTMAAMNQLTVSSNSSFSNNPLTTTTGKGGRRKETTKTESRKSKSGSKGGSAGGGGSTGGSGQIVVKKSSGAPNPKKMYEEMNMIRKVKAYLHRLKIISDESVLYDMSIAIEPAPNHSSNSGSTNQLNKPSNQHQHSFRRQPSPTLSTSSSASSESTNRINNNNRKFGTGSPGSYQKLLSLSEPGKTKIKGSSVEKLTGIVSPASLRKLSVPVSLTAPTIHSSPSTGSFGSTSTHHHSTSSADIRGISGSLSDSSSSLSSNNNSSSHHHLHASSHVPQHAHHANHHHHHHLHNSNTRLILNTESSSVLPASNNKKNEQHNVSAV</sequence>
<dbReference type="PROSITE" id="PS50009">
    <property type="entry name" value="RASGEF_CAT"/>
    <property type="match status" value="1"/>
</dbReference>
<evidence type="ECO:0000256" key="4">
    <source>
        <dbReference type="SAM" id="MobiDB-lite"/>
    </source>
</evidence>
<dbReference type="InterPro" id="IPR000159">
    <property type="entry name" value="RA_dom"/>
</dbReference>
<feature type="compositionally biased region" description="Low complexity" evidence="4">
    <location>
        <begin position="1250"/>
        <end position="1267"/>
    </location>
</feature>
<feature type="compositionally biased region" description="Polar residues" evidence="4">
    <location>
        <begin position="164"/>
        <end position="178"/>
    </location>
</feature>
<dbReference type="SMART" id="SM00147">
    <property type="entry name" value="RasGEF"/>
    <property type="match status" value="1"/>
</dbReference>
<dbReference type="InterPro" id="IPR000651">
    <property type="entry name" value="Ras-like_Gua-exchang_fac_N"/>
</dbReference>
<feature type="compositionally biased region" description="Low complexity" evidence="4">
    <location>
        <begin position="151"/>
        <end position="163"/>
    </location>
</feature>
<dbReference type="PANTHER" id="PTHR23113">
    <property type="entry name" value="GUANINE NUCLEOTIDE EXCHANGE FACTOR"/>
    <property type="match status" value="1"/>
</dbReference>
<dbReference type="EMBL" id="CAXLJM020000049">
    <property type="protein sequence ID" value="CAL8113670.1"/>
    <property type="molecule type" value="Genomic_DNA"/>
</dbReference>
<feature type="compositionally biased region" description="Polar residues" evidence="4">
    <location>
        <begin position="1160"/>
        <end position="1181"/>
    </location>
</feature>
<evidence type="ECO:0000313" key="10">
    <source>
        <dbReference type="EMBL" id="CAL8113670.1"/>
    </source>
</evidence>
<organism evidence="10 11">
    <name type="scientific">Orchesella dallaii</name>
    <dbReference type="NCBI Taxonomy" id="48710"/>
    <lineage>
        <taxon>Eukaryota</taxon>
        <taxon>Metazoa</taxon>
        <taxon>Ecdysozoa</taxon>
        <taxon>Arthropoda</taxon>
        <taxon>Hexapoda</taxon>
        <taxon>Collembola</taxon>
        <taxon>Entomobryomorpha</taxon>
        <taxon>Entomobryoidea</taxon>
        <taxon>Orchesellidae</taxon>
        <taxon>Orchesellinae</taxon>
        <taxon>Orchesella</taxon>
    </lineage>
</organism>
<reference evidence="10 11" key="1">
    <citation type="submission" date="2024-08" db="EMBL/GenBank/DDBJ databases">
        <authorList>
            <person name="Cucini C."/>
            <person name="Frati F."/>
        </authorList>
    </citation>
    <scope>NUCLEOTIDE SEQUENCE [LARGE SCALE GENOMIC DNA]</scope>
</reference>
<dbReference type="Pfam" id="PF00618">
    <property type="entry name" value="RasGEF_N"/>
    <property type="match status" value="1"/>
</dbReference>
<feature type="compositionally biased region" description="Low complexity" evidence="4">
    <location>
        <begin position="1145"/>
        <end position="1159"/>
    </location>
</feature>
<dbReference type="InterPro" id="IPR001895">
    <property type="entry name" value="RASGEF_cat_dom"/>
</dbReference>
<dbReference type="InterPro" id="IPR019804">
    <property type="entry name" value="Ras_G-nucl-exch_fac_CS"/>
</dbReference>
<evidence type="ECO:0000259" key="6">
    <source>
        <dbReference type="PROSITE" id="PS50042"/>
    </source>
</evidence>
<feature type="compositionally biased region" description="Acidic residues" evidence="4">
    <location>
        <begin position="197"/>
        <end position="217"/>
    </location>
</feature>
<dbReference type="InterPro" id="IPR036034">
    <property type="entry name" value="PDZ_sf"/>
</dbReference>
<feature type="compositionally biased region" description="Basic residues" evidence="4">
    <location>
        <begin position="1268"/>
        <end position="1294"/>
    </location>
</feature>
<dbReference type="Gene3D" id="2.60.120.10">
    <property type="entry name" value="Jelly Rolls"/>
    <property type="match status" value="2"/>
</dbReference>
<comment type="similarity">
    <text evidence="1">Belongs to the RAPGEF2 family.</text>
</comment>
<dbReference type="PROSITE" id="PS50042">
    <property type="entry name" value="CNMP_BINDING_3"/>
    <property type="match status" value="1"/>
</dbReference>
<evidence type="ECO:0000259" key="9">
    <source>
        <dbReference type="PROSITE" id="PS50212"/>
    </source>
</evidence>
<evidence type="ECO:0000256" key="2">
    <source>
        <dbReference type="ARBA" id="ARBA00022658"/>
    </source>
</evidence>
<feature type="region of interest" description="Disordered" evidence="4">
    <location>
        <begin position="1117"/>
        <end position="1181"/>
    </location>
</feature>
<proteinExistence type="inferred from homology"/>
<gene>
    <name evidence="10" type="ORF">ODALV1_LOCUS16121</name>
</gene>
<dbReference type="Pfam" id="PF00788">
    <property type="entry name" value="RA"/>
    <property type="match status" value="1"/>
</dbReference>
<dbReference type="CDD" id="cd00155">
    <property type="entry name" value="RasGEF"/>
    <property type="match status" value="1"/>
</dbReference>
<evidence type="ECO:0000259" key="5">
    <source>
        <dbReference type="PROSITE" id="PS50009"/>
    </source>
</evidence>
<feature type="domain" description="Ras-associating" evidence="8">
    <location>
        <begin position="683"/>
        <end position="773"/>
    </location>
</feature>
<dbReference type="CDD" id="cd00038">
    <property type="entry name" value="CAP_ED"/>
    <property type="match status" value="1"/>
</dbReference>
<dbReference type="SUPFAM" id="SSF50156">
    <property type="entry name" value="PDZ domain-like"/>
    <property type="match status" value="1"/>
</dbReference>
<feature type="region of interest" description="Disordered" evidence="4">
    <location>
        <begin position="196"/>
        <end position="218"/>
    </location>
</feature>
<dbReference type="Gene3D" id="1.20.870.10">
    <property type="entry name" value="Son of sevenless (SoS) protein Chain: S domain 1"/>
    <property type="match status" value="1"/>
</dbReference>
<feature type="region of interest" description="Disordered" evidence="4">
    <location>
        <begin position="1220"/>
        <end position="1296"/>
    </location>
</feature>
<keyword evidence="2 3" id="KW-0344">Guanine-nucleotide releasing factor</keyword>
<dbReference type="InterPro" id="IPR029071">
    <property type="entry name" value="Ubiquitin-like_domsf"/>
</dbReference>
<comment type="caution">
    <text evidence="10">The sequence shown here is derived from an EMBL/GenBank/DDBJ whole genome shotgun (WGS) entry which is preliminary data.</text>
</comment>
<feature type="compositionally biased region" description="Polar residues" evidence="4">
    <location>
        <begin position="1013"/>
        <end position="1024"/>
    </location>
</feature>
<feature type="region of interest" description="Disordered" evidence="4">
    <location>
        <begin position="1013"/>
        <end position="1079"/>
    </location>
</feature>
<evidence type="ECO:0000256" key="3">
    <source>
        <dbReference type="PROSITE-ProRule" id="PRU00168"/>
    </source>
</evidence>
<dbReference type="SUPFAM" id="SSF51206">
    <property type="entry name" value="cAMP-binding domain-like"/>
    <property type="match status" value="2"/>
</dbReference>
<dbReference type="PROSITE" id="PS50212">
    <property type="entry name" value="RASGEF_NTER"/>
    <property type="match status" value="1"/>
</dbReference>
<feature type="domain" description="Ras-GEF" evidence="5">
    <location>
        <begin position="798"/>
        <end position="1026"/>
    </location>
</feature>
<evidence type="ECO:0000259" key="7">
    <source>
        <dbReference type="PROSITE" id="PS50106"/>
    </source>
</evidence>
<dbReference type="SMART" id="SM00100">
    <property type="entry name" value="cNMP"/>
    <property type="match status" value="1"/>
</dbReference>
<feature type="compositionally biased region" description="Basic and acidic residues" evidence="4">
    <location>
        <begin position="1034"/>
        <end position="1044"/>
    </location>
</feature>
<feature type="compositionally biased region" description="Polar residues" evidence="4">
    <location>
        <begin position="1118"/>
        <end position="1137"/>
    </location>
</feature>
<dbReference type="InterPro" id="IPR008937">
    <property type="entry name" value="Ras-like_GEF"/>
</dbReference>
<name>A0ABP1QX87_9HEXA</name>
<accession>A0ABP1QX87</accession>
<feature type="region of interest" description="Disordered" evidence="4">
    <location>
        <begin position="150"/>
        <end position="178"/>
    </location>
</feature>
<feature type="compositionally biased region" description="Low complexity" evidence="4">
    <location>
        <begin position="1223"/>
        <end position="1235"/>
    </location>
</feature>
<dbReference type="InterPro" id="IPR023578">
    <property type="entry name" value="Ras_GEF_dom_sf"/>
</dbReference>
<dbReference type="Gene3D" id="1.10.840.10">
    <property type="entry name" value="Ras guanine-nucleotide exchange factors catalytic domain"/>
    <property type="match status" value="1"/>
</dbReference>